<protein>
    <submittedName>
        <fullName evidence="1">Uncharacterized protein</fullName>
    </submittedName>
</protein>
<reference evidence="1" key="1">
    <citation type="submission" date="2018-06" db="EMBL/GenBank/DDBJ databases">
        <authorList>
            <person name="Zhirakovskaya E."/>
        </authorList>
    </citation>
    <scope>NUCLEOTIDE SEQUENCE</scope>
</reference>
<dbReference type="EMBL" id="UOFI01000068">
    <property type="protein sequence ID" value="VAW65634.1"/>
    <property type="molecule type" value="Genomic_DNA"/>
</dbReference>
<proteinExistence type="predicted"/>
<gene>
    <name evidence="1" type="ORF">MNBD_GAMMA09-1261</name>
</gene>
<organism evidence="1">
    <name type="scientific">hydrothermal vent metagenome</name>
    <dbReference type="NCBI Taxonomy" id="652676"/>
    <lineage>
        <taxon>unclassified sequences</taxon>
        <taxon>metagenomes</taxon>
        <taxon>ecological metagenomes</taxon>
    </lineage>
</organism>
<sequence>MAALFYMVLVIRKITALLLISAIMSVSVFAAQSPVLKICKHPAEMQMDNADCHDSFKTDCGDCDCGCDFHFVTYAALPAEFSNDHNKYSHIELSTPLLQVYSQHIYGPLLRPPIIQL</sequence>
<accession>A0A3B0YAG7</accession>
<name>A0A3B0YAG7_9ZZZZ</name>
<dbReference type="AlphaFoldDB" id="A0A3B0YAG7"/>
<evidence type="ECO:0000313" key="1">
    <source>
        <dbReference type="EMBL" id="VAW65634.1"/>
    </source>
</evidence>